<feature type="domain" description="DUF6869" evidence="1">
    <location>
        <begin position="23"/>
        <end position="123"/>
    </location>
</feature>
<dbReference type="EMBL" id="AVCI01000006">
    <property type="protein sequence ID" value="KFN43016.1"/>
    <property type="molecule type" value="Genomic_DNA"/>
</dbReference>
<comment type="caution">
    <text evidence="2">The sequence shown here is derived from an EMBL/GenBank/DDBJ whole genome shotgun (WGS) entry which is preliminary data.</text>
</comment>
<evidence type="ECO:0000313" key="2">
    <source>
        <dbReference type="EMBL" id="KFN43016.1"/>
    </source>
</evidence>
<evidence type="ECO:0000259" key="1">
    <source>
        <dbReference type="Pfam" id="PF21746"/>
    </source>
</evidence>
<dbReference type="InterPro" id="IPR049221">
    <property type="entry name" value="DUF6869"/>
</dbReference>
<accession>A0A091AUF2</accession>
<dbReference type="RefSeq" id="WP_022969975.1">
    <property type="nucleotide sequence ID" value="NZ_ATVD01000005.1"/>
</dbReference>
<dbReference type="Proteomes" id="UP000029385">
    <property type="component" value="Unassembled WGS sequence"/>
</dbReference>
<gene>
    <name evidence="2" type="ORF">N789_10670</name>
</gene>
<sequence>MSERSTEIEAWAMAYIELYESGAPVNEKHALWWAAEQFMLPEDEAAAEKSWETILAIVARNPSGTVLSVLAAGPLEDLIHYFGPLFVSRIEQQARSDQTFRDLLGGVWESGQPDIWKRVAASRGPIW</sequence>
<dbReference type="Pfam" id="PF21746">
    <property type="entry name" value="DUF6869"/>
    <property type="match status" value="1"/>
</dbReference>
<name>A0A091AUF2_9GAMM</name>
<proteinExistence type="predicted"/>
<protein>
    <recommendedName>
        <fullName evidence="1">DUF6869 domain-containing protein</fullName>
    </recommendedName>
</protein>
<dbReference type="eggNOG" id="ENOG503145T">
    <property type="taxonomic scope" value="Bacteria"/>
</dbReference>
<organism evidence="2 3">
    <name type="scientific">Arenimonas oryziterrae DSM 21050 = YC6267</name>
    <dbReference type="NCBI Taxonomy" id="1121015"/>
    <lineage>
        <taxon>Bacteria</taxon>
        <taxon>Pseudomonadati</taxon>
        <taxon>Pseudomonadota</taxon>
        <taxon>Gammaproteobacteria</taxon>
        <taxon>Lysobacterales</taxon>
        <taxon>Lysobacteraceae</taxon>
        <taxon>Arenimonas</taxon>
    </lineage>
</organism>
<dbReference type="OrthoDB" id="119666at2"/>
<reference evidence="2 3" key="1">
    <citation type="submission" date="2013-09" db="EMBL/GenBank/DDBJ databases">
        <title>Genome sequencing of Arenimonas oryziterrae.</title>
        <authorList>
            <person name="Chen F."/>
            <person name="Wang G."/>
        </authorList>
    </citation>
    <scope>NUCLEOTIDE SEQUENCE [LARGE SCALE GENOMIC DNA]</scope>
    <source>
        <strain evidence="2 3">YC6267</strain>
    </source>
</reference>
<dbReference type="AlphaFoldDB" id="A0A091AUF2"/>
<keyword evidence="3" id="KW-1185">Reference proteome</keyword>
<evidence type="ECO:0000313" key="3">
    <source>
        <dbReference type="Proteomes" id="UP000029385"/>
    </source>
</evidence>